<name>A0A2P2PW57_RHIMU</name>
<dbReference type="AlphaFoldDB" id="A0A2P2PW57"/>
<dbReference type="EMBL" id="GGEC01078451">
    <property type="protein sequence ID" value="MBX58935.1"/>
    <property type="molecule type" value="Transcribed_RNA"/>
</dbReference>
<sequence>MEFLINRFLNFDSAALLTPSFISLP</sequence>
<reference evidence="1" key="1">
    <citation type="submission" date="2018-02" db="EMBL/GenBank/DDBJ databases">
        <title>Rhizophora mucronata_Transcriptome.</title>
        <authorList>
            <person name="Meera S.P."/>
            <person name="Sreeshan A."/>
            <person name="Augustine A."/>
        </authorList>
    </citation>
    <scope>NUCLEOTIDE SEQUENCE</scope>
    <source>
        <tissue evidence="1">Leaf</tissue>
    </source>
</reference>
<proteinExistence type="predicted"/>
<evidence type="ECO:0000313" key="1">
    <source>
        <dbReference type="EMBL" id="MBX58935.1"/>
    </source>
</evidence>
<protein>
    <submittedName>
        <fullName evidence="1">Uncharacterized protein</fullName>
    </submittedName>
</protein>
<accession>A0A2P2PW57</accession>
<organism evidence="1">
    <name type="scientific">Rhizophora mucronata</name>
    <name type="common">Asiatic mangrove</name>
    <dbReference type="NCBI Taxonomy" id="61149"/>
    <lineage>
        <taxon>Eukaryota</taxon>
        <taxon>Viridiplantae</taxon>
        <taxon>Streptophyta</taxon>
        <taxon>Embryophyta</taxon>
        <taxon>Tracheophyta</taxon>
        <taxon>Spermatophyta</taxon>
        <taxon>Magnoliopsida</taxon>
        <taxon>eudicotyledons</taxon>
        <taxon>Gunneridae</taxon>
        <taxon>Pentapetalae</taxon>
        <taxon>rosids</taxon>
        <taxon>fabids</taxon>
        <taxon>Malpighiales</taxon>
        <taxon>Rhizophoraceae</taxon>
        <taxon>Rhizophora</taxon>
    </lineage>
</organism>